<dbReference type="Proteomes" id="UP000887222">
    <property type="component" value="Unassembled WGS sequence"/>
</dbReference>
<protein>
    <submittedName>
        <fullName evidence="3">Uncharacterized protein</fullName>
    </submittedName>
</protein>
<keyword evidence="4" id="KW-1185">Reference proteome</keyword>
<feature type="chain" id="PRO_5047246221" evidence="2">
    <location>
        <begin position="26"/>
        <end position="240"/>
    </location>
</feature>
<accession>A0ABQ4Q5V0</accession>
<feature type="region of interest" description="Disordered" evidence="1">
    <location>
        <begin position="116"/>
        <end position="240"/>
    </location>
</feature>
<comment type="caution">
    <text evidence="3">The sequence shown here is derived from an EMBL/GenBank/DDBJ whole genome shotgun (WGS) entry which is preliminary data.</text>
</comment>
<dbReference type="EMBL" id="BPMK01000011">
    <property type="protein sequence ID" value="GIZ52591.1"/>
    <property type="molecule type" value="Genomic_DNA"/>
</dbReference>
<organism evidence="3 4">
    <name type="scientific">Noviherbaspirillum aridicola</name>
    <dbReference type="NCBI Taxonomy" id="2849687"/>
    <lineage>
        <taxon>Bacteria</taxon>
        <taxon>Pseudomonadati</taxon>
        <taxon>Pseudomonadota</taxon>
        <taxon>Betaproteobacteria</taxon>
        <taxon>Burkholderiales</taxon>
        <taxon>Oxalobacteraceae</taxon>
        <taxon>Noviherbaspirillum</taxon>
    </lineage>
</organism>
<gene>
    <name evidence="3" type="ORF">NCCP691_26050</name>
</gene>
<sequence length="240" mass="26410">MNKPSTIFTAARAAILMLAAGAAWAQTPAAQDAAELAARYPKGSIDSVEAADKALEEVARVRGAINARFEQEEQACLPKFFATSCIDKAKDKQREDLKRLRPIELESNTIKRQARVEKRDADLADRQEKAEAKRQEAEAMPPAAPRQPKLAAPEKSAPAGRPQTTEERVAEHEARLRAREAKEQAEAPERAARAAAYERKVQASKARQEEVARRKAEKEAKRRAREEAGESASPAAVVRP</sequence>
<evidence type="ECO:0000256" key="1">
    <source>
        <dbReference type="SAM" id="MobiDB-lite"/>
    </source>
</evidence>
<evidence type="ECO:0000313" key="3">
    <source>
        <dbReference type="EMBL" id="GIZ52591.1"/>
    </source>
</evidence>
<dbReference type="RefSeq" id="WP_220809019.1">
    <property type="nucleotide sequence ID" value="NZ_BPMK01000011.1"/>
</dbReference>
<keyword evidence="2" id="KW-0732">Signal</keyword>
<proteinExistence type="predicted"/>
<feature type="compositionally biased region" description="Basic and acidic residues" evidence="1">
    <location>
        <begin position="164"/>
        <end position="228"/>
    </location>
</feature>
<feature type="signal peptide" evidence="2">
    <location>
        <begin position="1"/>
        <end position="25"/>
    </location>
</feature>
<reference evidence="3 4" key="1">
    <citation type="journal article" date="2022" name="Int. J. Syst. Evol. Microbiol.">
        <title>Noviherbaspirillum aridicola sp. nov., isolated from an arid soil in Pakistan.</title>
        <authorList>
            <person name="Khan I.U."/>
            <person name="Saqib M."/>
            <person name="Amin A."/>
            <person name="Hussain F."/>
            <person name="Li L."/>
            <person name="Liu Y.H."/>
            <person name="Fang B.Z."/>
            <person name="Ahmed I."/>
            <person name="Li W.J."/>
        </authorList>
    </citation>
    <scope>NUCLEOTIDE SEQUENCE [LARGE SCALE GENOMIC DNA]</scope>
    <source>
        <strain evidence="3 4">NCCP-691</strain>
    </source>
</reference>
<name>A0ABQ4Q5V0_9BURK</name>
<evidence type="ECO:0000313" key="4">
    <source>
        <dbReference type="Proteomes" id="UP000887222"/>
    </source>
</evidence>
<feature type="compositionally biased region" description="Basic and acidic residues" evidence="1">
    <location>
        <begin position="116"/>
        <end position="137"/>
    </location>
</feature>
<evidence type="ECO:0000256" key="2">
    <source>
        <dbReference type="SAM" id="SignalP"/>
    </source>
</evidence>